<dbReference type="SUPFAM" id="SSF58104">
    <property type="entry name" value="Methyl-accepting chemotaxis protein (MCP) signaling domain"/>
    <property type="match status" value="1"/>
</dbReference>
<comment type="similarity">
    <text evidence="3">Belongs to the methyl-accepting chemotaxis (MCP) protein family.</text>
</comment>
<dbReference type="PROSITE" id="PS50111">
    <property type="entry name" value="CHEMOTAXIS_TRANSDUC_2"/>
    <property type="match status" value="1"/>
</dbReference>
<dbReference type="InterPro" id="IPR004089">
    <property type="entry name" value="MCPsignal_dom"/>
</dbReference>
<sequence>MQLRDIAIGKRLYISFSVFMFIVVLICLLGWKNMHDVDRGVKEIADVTFEKTIATAKAIDSLHSLYSSVAVIAFTTDNALVAKEIQNITEQRTIHATELGKIEKLETTKEGKTLIAKFKEDLAGASDASSRLLSLAQDGNLKEASALYLDETKPRSIRLIQTMKQLADFQRQSVSATFKNMSDANNRVRLALVVFGLVSVAGGLLIAFFLTRSIILPIREGVEVADRLSKGELNITTVNIEGKDEVAQLLKAMNRTVDQWKSVVGYMRSAVGSLSEGGRQLSASAEALSHGYEDQSGRISQVATAAEEMSQTVVDIAKNAGGIAASASETAQIANKGEIIVDKSVKEVKEIAQTVDASAAFVKTLGERSHQIGEIVTVINDIADQTNLLALNAAIEAARAGEQGRGFAVVADEVRKLAERTANATSEIGSMIGAIQEGVSQAVGSMESATRKVEAGVELSNSAGQSLRLIVQSVEQLQLMVQQIASATEEMSATSEQITRDIEQIASVSQNVAASSRQTTQASSEMVQLSETFQLLVGEFAL</sequence>
<dbReference type="PROSITE" id="PS50885">
    <property type="entry name" value="HAMP"/>
    <property type="match status" value="1"/>
</dbReference>
<dbReference type="FunFam" id="1.10.287.950:FF:000001">
    <property type="entry name" value="Methyl-accepting chemotaxis sensory transducer"/>
    <property type="match status" value="1"/>
</dbReference>
<dbReference type="Pfam" id="PF00672">
    <property type="entry name" value="HAMP"/>
    <property type="match status" value="1"/>
</dbReference>
<feature type="transmembrane region" description="Helical" evidence="5">
    <location>
        <begin position="12"/>
        <end position="31"/>
    </location>
</feature>
<keyword evidence="5" id="KW-1133">Transmembrane helix</keyword>
<keyword evidence="2 4" id="KW-0807">Transducer</keyword>
<evidence type="ECO:0000259" key="6">
    <source>
        <dbReference type="PROSITE" id="PS50111"/>
    </source>
</evidence>
<dbReference type="CDD" id="cd06225">
    <property type="entry name" value="HAMP"/>
    <property type="match status" value="1"/>
</dbReference>
<dbReference type="Gene3D" id="1.10.287.950">
    <property type="entry name" value="Methyl-accepting chemotaxis protein"/>
    <property type="match status" value="1"/>
</dbReference>
<dbReference type="Pfam" id="PF00015">
    <property type="entry name" value="MCPsignal"/>
    <property type="match status" value="1"/>
</dbReference>
<feature type="transmembrane region" description="Helical" evidence="5">
    <location>
        <begin position="188"/>
        <end position="210"/>
    </location>
</feature>
<dbReference type="GO" id="GO:0006935">
    <property type="term" value="P:chemotaxis"/>
    <property type="evidence" value="ECO:0007669"/>
    <property type="project" value="UniProtKB-ARBA"/>
</dbReference>
<dbReference type="PANTHER" id="PTHR32089">
    <property type="entry name" value="METHYL-ACCEPTING CHEMOTAXIS PROTEIN MCPB"/>
    <property type="match status" value="1"/>
</dbReference>
<evidence type="ECO:0000256" key="4">
    <source>
        <dbReference type="PROSITE-ProRule" id="PRU00284"/>
    </source>
</evidence>
<name>A0A971S349_9BACT</name>
<evidence type="ECO:0000256" key="3">
    <source>
        <dbReference type="ARBA" id="ARBA00029447"/>
    </source>
</evidence>
<dbReference type="InterPro" id="IPR047347">
    <property type="entry name" value="YvaQ-like_sensor"/>
</dbReference>
<dbReference type="EMBL" id="JAAYEE010000320">
    <property type="protein sequence ID" value="NLW36932.1"/>
    <property type="molecule type" value="Genomic_DNA"/>
</dbReference>
<evidence type="ECO:0000313" key="9">
    <source>
        <dbReference type="Proteomes" id="UP000777265"/>
    </source>
</evidence>
<feature type="domain" description="HAMP" evidence="7">
    <location>
        <begin position="212"/>
        <end position="265"/>
    </location>
</feature>
<dbReference type="InterPro" id="IPR003660">
    <property type="entry name" value="HAMP_dom"/>
</dbReference>
<evidence type="ECO:0000256" key="2">
    <source>
        <dbReference type="ARBA" id="ARBA00023224"/>
    </source>
</evidence>
<dbReference type="Pfam" id="PF12729">
    <property type="entry name" value="4HB_MCP_1"/>
    <property type="match status" value="1"/>
</dbReference>
<dbReference type="InterPro" id="IPR024478">
    <property type="entry name" value="HlyB_4HB_MCP"/>
</dbReference>
<gene>
    <name evidence="8" type="ORF">GXY80_15875</name>
</gene>
<dbReference type="CDD" id="cd19411">
    <property type="entry name" value="MCP2201-like_sensor"/>
    <property type="match status" value="1"/>
</dbReference>
<reference evidence="8" key="2">
    <citation type="submission" date="2020-01" db="EMBL/GenBank/DDBJ databases">
        <authorList>
            <person name="Campanaro S."/>
        </authorList>
    </citation>
    <scope>NUCLEOTIDE SEQUENCE</scope>
    <source>
        <strain evidence="8">AS06rmzACSIP_7</strain>
    </source>
</reference>
<organism evidence="8 9">
    <name type="scientific">Syntrophorhabdus aromaticivorans</name>
    <dbReference type="NCBI Taxonomy" id="328301"/>
    <lineage>
        <taxon>Bacteria</taxon>
        <taxon>Pseudomonadati</taxon>
        <taxon>Thermodesulfobacteriota</taxon>
        <taxon>Syntrophorhabdia</taxon>
        <taxon>Syntrophorhabdales</taxon>
        <taxon>Syntrophorhabdaceae</taxon>
        <taxon>Syntrophorhabdus</taxon>
    </lineage>
</organism>
<dbReference type="AlphaFoldDB" id="A0A971S349"/>
<keyword evidence="5" id="KW-0472">Membrane</keyword>
<dbReference type="GO" id="GO:0007165">
    <property type="term" value="P:signal transduction"/>
    <property type="evidence" value="ECO:0007669"/>
    <property type="project" value="UniProtKB-KW"/>
</dbReference>
<keyword evidence="5" id="KW-0812">Transmembrane</keyword>
<protein>
    <submittedName>
        <fullName evidence="8">HAMP domain-containing protein</fullName>
    </submittedName>
</protein>
<comment type="caution">
    <text evidence="8">The sequence shown here is derived from an EMBL/GenBank/DDBJ whole genome shotgun (WGS) entry which is preliminary data.</text>
</comment>
<dbReference type="GO" id="GO:0016020">
    <property type="term" value="C:membrane"/>
    <property type="evidence" value="ECO:0007669"/>
    <property type="project" value="UniProtKB-SubCell"/>
</dbReference>
<dbReference type="CDD" id="cd11386">
    <property type="entry name" value="MCP_signal"/>
    <property type="match status" value="1"/>
</dbReference>
<dbReference type="Proteomes" id="UP000777265">
    <property type="component" value="Unassembled WGS sequence"/>
</dbReference>
<dbReference type="SMART" id="SM00283">
    <property type="entry name" value="MA"/>
    <property type="match status" value="1"/>
</dbReference>
<reference evidence="8" key="1">
    <citation type="journal article" date="2020" name="Biotechnol. Biofuels">
        <title>New insights from the biogas microbiome by comprehensive genome-resolved metagenomics of nearly 1600 species originating from multiple anaerobic digesters.</title>
        <authorList>
            <person name="Campanaro S."/>
            <person name="Treu L."/>
            <person name="Rodriguez-R L.M."/>
            <person name="Kovalovszki A."/>
            <person name="Ziels R.M."/>
            <person name="Maus I."/>
            <person name="Zhu X."/>
            <person name="Kougias P.G."/>
            <person name="Basile A."/>
            <person name="Luo G."/>
            <person name="Schluter A."/>
            <person name="Konstantinidis K.T."/>
            <person name="Angelidaki I."/>
        </authorList>
    </citation>
    <scope>NUCLEOTIDE SEQUENCE</scope>
    <source>
        <strain evidence="8">AS06rmzACSIP_7</strain>
    </source>
</reference>
<feature type="domain" description="Methyl-accepting transducer" evidence="6">
    <location>
        <begin position="270"/>
        <end position="506"/>
    </location>
</feature>
<evidence type="ECO:0000256" key="5">
    <source>
        <dbReference type="SAM" id="Phobius"/>
    </source>
</evidence>
<dbReference type="PANTHER" id="PTHR32089:SF112">
    <property type="entry name" value="LYSOZYME-LIKE PROTEIN-RELATED"/>
    <property type="match status" value="1"/>
</dbReference>
<evidence type="ECO:0000313" key="8">
    <source>
        <dbReference type="EMBL" id="NLW36932.1"/>
    </source>
</evidence>
<accession>A0A971S349</accession>
<evidence type="ECO:0000259" key="7">
    <source>
        <dbReference type="PROSITE" id="PS50885"/>
    </source>
</evidence>
<dbReference type="SMART" id="SM00304">
    <property type="entry name" value="HAMP"/>
    <property type="match status" value="1"/>
</dbReference>
<comment type="subcellular location">
    <subcellularLocation>
        <location evidence="1">Membrane</location>
    </subcellularLocation>
</comment>
<proteinExistence type="inferred from homology"/>
<evidence type="ECO:0000256" key="1">
    <source>
        <dbReference type="ARBA" id="ARBA00004370"/>
    </source>
</evidence>